<evidence type="ECO:0000256" key="1">
    <source>
        <dbReference type="ARBA" id="ARBA00004651"/>
    </source>
</evidence>
<dbReference type="PANTHER" id="PTHR34582:SF6">
    <property type="entry name" value="UPF0702 TRANSMEMBRANE PROTEIN YCAP"/>
    <property type="match status" value="1"/>
</dbReference>
<evidence type="ECO:0000256" key="6">
    <source>
        <dbReference type="ARBA" id="ARBA00023136"/>
    </source>
</evidence>
<proteinExistence type="inferred from homology"/>
<sequence>MLIIMIRTLLLFLMVVIALRIMGKRQIGQLQPYELVIIIMIADLAAIPMESVNIPLMSGVIPIFTLLLIEICISYSTLKSEKLRGIVSGTPSVLVENGKIIEQELRKLRYNVNDLLEQLRSKNYPNIADIEFAILETKGDITIIPKSQKRPVTPADLQVPTKYEGIPVTLIIDGYVFRQNLSKLNLTEEWLRSELSKFGINDFKKVLLASLDTEGNLFYQVKTQAG</sequence>
<dbReference type="AlphaFoldDB" id="A0AAW7ZF46"/>
<keyword evidence="6 7" id="KW-0472">Membrane</keyword>
<accession>A0AAW7ZF46</accession>
<dbReference type="Pfam" id="PF04239">
    <property type="entry name" value="DUF421"/>
    <property type="match status" value="1"/>
</dbReference>
<reference evidence="9" key="1">
    <citation type="journal article" date="2023" name="J. Hazard. Mater.">
        <title>Anaerobic biodegradation of pyrene and benzo[a]pyrene by a new sulfate-reducing Desulforamulus aquiferis strain DSA.</title>
        <authorList>
            <person name="Zhang Z."/>
            <person name="Sun J."/>
            <person name="Gong X."/>
            <person name="Wang C."/>
            <person name="Wang H."/>
        </authorList>
    </citation>
    <scope>NUCLEOTIDE SEQUENCE</scope>
    <source>
        <strain evidence="9">DSA</strain>
    </source>
</reference>
<dbReference type="InterPro" id="IPR023090">
    <property type="entry name" value="UPF0702_alpha/beta_dom_sf"/>
</dbReference>
<organism evidence="9 10">
    <name type="scientific">Desulforamulus aquiferis</name>
    <dbReference type="NCBI Taxonomy" id="1397668"/>
    <lineage>
        <taxon>Bacteria</taxon>
        <taxon>Bacillati</taxon>
        <taxon>Bacillota</taxon>
        <taxon>Clostridia</taxon>
        <taxon>Eubacteriales</taxon>
        <taxon>Peptococcaceae</taxon>
        <taxon>Desulforamulus</taxon>
    </lineage>
</organism>
<keyword evidence="4 7" id="KW-0812">Transmembrane</keyword>
<dbReference type="EMBL" id="JARPTC010000016">
    <property type="protein sequence ID" value="MDO7787784.1"/>
    <property type="molecule type" value="Genomic_DNA"/>
</dbReference>
<keyword evidence="3" id="KW-1003">Cell membrane</keyword>
<dbReference type="GO" id="GO:0005886">
    <property type="term" value="C:plasma membrane"/>
    <property type="evidence" value="ECO:0007669"/>
    <property type="project" value="UniProtKB-SubCell"/>
</dbReference>
<feature type="transmembrane region" description="Helical" evidence="7">
    <location>
        <begin position="6"/>
        <end position="23"/>
    </location>
</feature>
<protein>
    <submittedName>
        <fullName evidence="9">DUF421 domain-containing protein</fullName>
    </submittedName>
</protein>
<evidence type="ECO:0000313" key="10">
    <source>
        <dbReference type="Proteomes" id="UP001172911"/>
    </source>
</evidence>
<reference evidence="9" key="2">
    <citation type="submission" date="2023-03" db="EMBL/GenBank/DDBJ databases">
        <authorList>
            <person name="Zhang Z."/>
        </authorList>
    </citation>
    <scope>NUCLEOTIDE SEQUENCE</scope>
    <source>
        <strain evidence="9">DSA</strain>
    </source>
</reference>
<feature type="transmembrane region" description="Helical" evidence="7">
    <location>
        <begin position="60"/>
        <end position="78"/>
    </location>
</feature>
<evidence type="ECO:0000256" key="4">
    <source>
        <dbReference type="ARBA" id="ARBA00022692"/>
    </source>
</evidence>
<comment type="similarity">
    <text evidence="2">Belongs to the UPF0702 family.</text>
</comment>
<feature type="transmembrane region" description="Helical" evidence="7">
    <location>
        <begin position="35"/>
        <end position="54"/>
    </location>
</feature>
<comment type="subcellular location">
    <subcellularLocation>
        <location evidence="1">Cell membrane</location>
        <topology evidence="1">Multi-pass membrane protein</topology>
    </subcellularLocation>
</comment>
<keyword evidence="5 7" id="KW-1133">Transmembrane helix</keyword>
<evidence type="ECO:0000256" key="3">
    <source>
        <dbReference type="ARBA" id="ARBA00022475"/>
    </source>
</evidence>
<gene>
    <name evidence="9" type="ORF">P6N53_11195</name>
</gene>
<dbReference type="Proteomes" id="UP001172911">
    <property type="component" value="Unassembled WGS sequence"/>
</dbReference>
<evidence type="ECO:0000256" key="2">
    <source>
        <dbReference type="ARBA" id="ARBA00006448"/>
    </source>
</evidence>
<evidence type="ECO:0000313" key="9">
    <source>
        <dbReference type="EMBL" id="MDO7787784.1"/>
    </source>
</evidence>
<keyword evidence="10" id="KW-1185">Reference proteome</keyword>
<evidence type="ECO:0000256" key="7">
    <source>
        <dbReference type="SAM" id="Phobius"/>
    </source>
</evidence>
<feature type="domain" description="YetF C-terminal" evidence="8">
    <location>
        <begin position="79"/>
        <end position="211"/>
    </location>
</feature>
<name>A0AAW7ZF46_9FIRM</name>
<evidence type="ECO:0000256" key="5">
    <source>
        <dbReference type="ARBA" id="ARBA00022989"/>
    </source>
</evidence>
<dbReference type="InterPro" id="IPR007353">
    <property type="entry name" value="DUF421"/>
</dbReference>
<dbReference type="Gene3D" id="3.30.240.20">
    <property type="entry name" value="bsu07140 like domains"/>
    <property type="match status" value="2"/>
</dbReference>
<dbReference type="RefSeq" id="WP_304543115.1">
    <property type="nucleotide sequence ID" value="NZ_JARPTC010000016.1"/>
</dbReference>
<evidence type="ECO:0000259" key="8">
    <source>
        <dbReference type="Pfam" id="PF04239"/>
    </source>
</evidence>
<comment type="caution">
    <text evidence="9">The sequence shown here is derived from an EMBL/GenBank/DDBJ whole genome shotgun (WGS) entry which is preliminary data.</text>
</comment>
<dbReference type="PANTHER" id="PTHR34582">
    <property type="entry name" value="UPF0702 TRANSMEMBRANE PROTEIN YCAP"/>
    <property type="match status" value="1"/>
</dbReference>